<comment type="caution">
    <text evidence="2">The sequence shown here is derived from an EMBL/GenBank/DDBJ whole genome shotgun (WGS) entry which is preliminary data.</text>
</comment>
<feature type="transmembrane region" description="Helical" evidence="1">
    <location>
        <begin position="40"/>
        <end position="62"/>
    </location>
</feature>
<reference evidence="2 3" key="1">
    <citation type="submission" date="2017-01" db="EMBL/GenBank/DDBJ databases">
        <title>Genome sequencing of Rhodoferax fermentans JCM 7819.</title>
        <authorList>
            <person name="Kim Y.J."/>
            <person name="Farh M.E.-A."/>
            <person name="Yang D.-C."/>
        </authorList>
    </citation>
    <scope>NUCLEOTIDE SEQUENCE [LARGE SCALE GENOMIC DNA]</scope>
    <source>
        <strain evidence="2 3">JCM 7819</strain>
    </source>
</reference>
<evidence type="ECO:0000313" key="2">
    <source>
        <dbReference type="EMBL" id="OOV05748.1"/>
    </source>
</evidence>
<dbReference type="EMBL" id="MTJN01000002">
    <property type="protein sequence ID" value="OOV05748.1"/>
    <property type="molecule type" value="Genomic_DNA"/>
</dbReference>
<feature type="transmembrane region" description="Helical" evidence="1">
    <location>
        <begin position="12"/>
        <end position="34"/>
    </location>
</feature>
<evidence type="ECO:0000256" key="1">
    <source>
        <dbReference type="SAM" id="Phobius"/>
    </source>
</evidence>
<protein>
    <submittedName>
        <fullName evidence="2">Uncharacterized protein</fullName>
    </submittedName>
</protein>
<name>A0A1T1AP92_RHOFE</name>
<feature type="transmembrane region" description="Helical" evidence="1">
    <location>
        <begin position="106"/>
        <end position="123"/>
    </location>
</feature>
<evidence type="ECO:0000313" key="3">
    <source>
        <dbReference type="Proteomes" id="UP000190750"/>
    </source>
</evidence>
<accession>A0A1T1AP92</accession>
<gene>
    <name evidence="2" type="ORF">RF819_02645</name>
</gene>
<organism evidence="2 3">
    <name type="scientific">Rhodoferax fermentans</name>
    <dbReference type="NCBI Taxonomy" id="28066"/>
    <lineage>
        <taxon>Bacteria</taxon>
        <taxon>Pseudomonadati</taxon>
        <taxon>Pseudomonadota</taxon>
        <taxon>Betaproteobacteria</taxon>
        <taxon>Burkholderiales</taxon>
        <taxon>Comamonadaceae</taxon>
        <taxon>Rhodoferax</taxon>
    </lineage>
</organism>
<sequence>MNKEIIYTDKLLWAALFGLLVGAYALGAGATWLWAAGAAIGAGVLTVVAVTLVLGPVADYLVLRNLEGKSRSQAVVISIVGMLLGAIYVGAIYGLSGVLKDVKNVWLDYLGYGFIVFALVFNIRRSVHARRERAKLKVVDLSRSRDMQLK</sequence>
<proteinExistence type="predicted"/>
<feature type="transmembrane region" description="Helical" evidence="1">
    <location>
        <begin position="74"/>
        <end position="94"/>
    </location>
</feature>
<dbReference type="STRING" id="28066.RF819_02645"/>
<keyword evidence="1" id="KW-0472">Membrane</keyword>
<keyword evidence="3" id="KW-1185">Reference proteome</keyword>
<dbReference type="Proteomes" id="UP000190750">
    <property type="component" value="Unassembled WGS sequence"/>
</dbReference>
<dbReference type="RefSeq" id="WP_078363530.1">
    <property type="nucleotide sequence ID" value="NZ_MTJN01000002.1"/>
</dbReference>
<dbReference type="AlphaFoldDB" id="A0A1T1AP92"/>
<keyword evidence="1" id="KW-0812">Transmembrane</keyword>
<keyword evidence="1" id="KW-1133">Transmembrane helix</keyword>